<dbReference type="GO" id="GO:0045505">
    <property type="term" value="F:dynein intermediate chain binding"/>
    <property type="evidence" value="ECO:0007669"/>
    <property type="project" value="InterPro"/>
</dbReference>
<dbReference type="STRING" id="75743.A0A401QAY0"/>
<reference evidence="1 2" key="1">
    <citation type="journal article" date="2018" name="Nat. Ecol. Evol.">
        <title>Shark genomes provide insights into elasmobranch evolution and the origin of vertebrates.</title>
        <authorList>
            <person name="Hara Y"/>
            <person name="Yamaguchi K"/>
            <person name="Onimaru K"/>
            <person name="Kadota M"/>
            <person name="Koyanagi M"/>
            <person name="Keeley SD"/>
            <person name="Tatsumi K"/>
            <person name="Tanaka K"/>
            <person name="Motone F"/>
            <person name="Kageyama Y"/>
            <person name="Nozu R"/>
            <person name="Adachi N"/>
            <person name="Nishimura O"/>
            <person name="Nakagawa R"/>
            <person name="Tanegashima C"/>
            <person name="Kiyatake I"/>
            <person name="Matsumoto R"/>
            <person name="Murakumo K"/>
            <person name="Nishida K"/>
            <person name="Terakita A"/>
            <person name="Kuratani S"/>
            <person name="Sato K"/>
            <person name="Hyodo S Kuraku.S."/>
        </authorList>
    </citation>
    <scope>NUCLEOTIDE SEQUENCE [LARGE SCALE GENOMIC DNA]</scope>
</reference>
<organism evidence="1 2">
    <name type="scientific">Scyliorhinus torazame</name>
    <name type="common">Cloudy catshark</name>
    <name type="synonym">Catulus torazame</name>
    <dbReference type="NCBI Taxonomy" id="75743"/>
    <lineage>
        <taxon>Eukaryota</taxon>
        <taxon>Metazoa</taxon>
        <taxon>Chordata</taxon>
        <taxon>Craniata</taxon>
        <taxon>Vertebrata</taxon>
        <taxon>Chondrichthyes</taxon>
        <taxon>Elasmobranchii</taxon>
        <taxon>Galeomorphii</taxon>
        <taxon>Galeoidea</taxon>
        <taxon>Carcharhiniformes</taxon>
        <taxon>Scyliorhinidae</taxon>
        <taxon>Scyliorhinus</taxon>
    </lineage>
</organism>
<dbReference type="GO" id="GO:0051959">
    <property type="term" value="F:dynein light intermediate chain binding"/>
    <property type="evidence" value="ECO:0007669"/>
    <property type="project" value="InterPro"/>
</dbReference>
<accession>A0A401QAY0</accession>
<sequence>HLQKGINTWKSMQFKEWVLSHPGQVVLTVSQIMFNRDCETCFSGSKPQSQLQDVHLVLMSRLDVLADLMSTPLRAFQETVLETLLTIIVHCRDILSELIDKNISKADDFEWTR</sequence>
<dbReference type="InterPro" id="IPR026983">
    <property type="entry name" value="DHC"/>
</dbReference>
<evidence type="ECO:0000313" key="2">
    <source>
        <dbReference type="Proteomes" id="UP000288216"/>
    </source>
</evidence>
<dbReference type="EMBL" id="BFAA01022206">
    <property type="protein sequence ID" value="GCB82539.1"/>
    <property type="molecule type" value="Genomic_DNA"/>
</dbReference>
<dbReference type="GO" id="GO:0030286">
    <property type="term" value="C:dynein complex"/>
    <property type="evidence" value="ECO:0007669"/>
    <property type="project" value="InterPro"/>
</dbReference>
<evidence type="ECO:0000313" key="1">
    <source>
        <dbReference type="EMBL" id="GCB82539.1"/>
    </source>
</evidence>
<dbReference type="Gene3D" id="1.20.58.1120">
    <property type="match status" value="1"/>
</dbReference>
<comment type="caution">
    <text evidence="1">The sequence shown here is derived from an EMBL/GenBank/DDBJ whole genome shotgun (WGS) entry which is preliminary data.</text>
</comment>
<protein>
    <submittedName>
        <fullName evidence="1">Uncharacterized protein</fullName>
    </submittedName>
</protein>
<gene>
    <name evidence="1" type="ORF">scyTo_0022350</name>
</gene>
<keyword evidence="2" id="KW-1185">Reference proteome</keyword>
<dbReference type="GO" id="GO:0007018">
    <property type="term" value="P:microtubule-based movement"/>
    <property type="evidence" value="ECO:0007669"/>
    <property type="project" value="InterPro"/>
</dbReference>
<dbReference type="Proteomes" id="UP000288216">
    <property type="component" value="Unassembled WGS sequence"/>
</dbReference>
<dbReference type="AlphaFoldDB" id="A0A401QAY0"/>
<dbReference type="OrthoDB" id="64868at2759"/>
<dbReference type="PANTHER" id="PTHR22878">
    <property type="entry name" value="DYNEIN HEAVY CHAIN 6, AXONEMAL-LIKE-RELATED"/>
    <property type="match status" value="1"/>
</dbReference>
<dbReference type="PANTHER" id="PTHR22878:SF64">
    <property type="entry name" value="DYNEIN AXONEMAL HEAVY CHAIN 14"/>
    <property type="match status" value="1"/>
</dbReference>
<name>A0A401QAY0_SCYTO</name>
<proteinExistence type="predicted"/>
<feature type="non-terminal residue" evidence="1">
    <location>
        <position position="1"/>
    </location>
</feature>